<reference evidence="1 2" key="1">
    <citation type="submission" date="2019-03" db="EMBL/GenBank/DDBJ databases">
        <title>Luteimonas zhaokaii sp.nov., isolated from the rectal contents of Plateau pika in Yushu, Qinghai Province, China.</title>
        <authorList>
            <person name="Zhang G."/>
        </authorList>
    </citation>
    <scope>NUCLEOTIDE SEQUENCE [LARGE SCALE GENOMIC DNA]</scope>
    <source>
        <strain evidence="1 2">THG-MD21</strain>
    </source>
</reference>
<organism evidence="1 2">
    <name type="scientific">Luteimonas terrae</name>
    <dbReference type="NCBI Taxonomy" id="1530191"/>
    <lineage>
        <taxon>Bacteria</taxon>
        <taxon>Pseudomonadati</taxon>
        <taxon>Pseudomonadota</taxon>
        <taxon>Gammaproteobacteria</taxon>
        <taxon>Lysobacterales</taxon>
        <taxon>Lysobacteraceae</taxon>
        <taxon>Luteimonas</taxon>
    </lineage>
</organism>
<name>A0A4R5U8J1_9GAMM</name>
<dbReference type="RefSeq" id="WP_133393873.1">
    <property type="nucleotide sequence ID" value="NZ_SMTG01000004.1"/>
</dbReference>
<proteinExistence type="predicted"/>
<keyword evidence="2" id="KW-1185">Reference proteome</keyword>
<sequence length="373" mass="39509">MSIGLPFDLPSWDQIKSAAGQIRDVALDGVNATNDFLRNPIDGRSGPSLVHAGDGQPWIPQGQGYDATRNEVLTSYNDGGERVLLSVQDAEIGGAAQNERSVYLGGTDTGNPSAGGPTKAGGVAVHGDYVYVADGGEVYVYDRADIDAAVTANEVPATVPTPNLDAGEPVIGLDGEPVFEPYVTPDTPVQAIAKIDIAEGSTPFGASYVTVHNGELYIGQFTQDPLDPASFNSDFPTHDAELRRYTIDDDTGLFNPGDFESIAAPHNAQGAAVTDTGVLFSTSYGSVPVLATAQLVFQPTIDTATRFETDGNAVVAAELPYYGEELNLINGELWVTHESGADKYRDKTEPLEEIQIYSLDDLRIPREDLVGGG</sequence>
<gene>
    <name evidence="1" type="ORF">E2F49_10725</name>
</gene>
<evidence type="ECO:0000313" key="1">
    <source>
        <dbReference type="EMBL" id="TDK30809.1"/>
    </source>
</evidence>
<accession>A0A4R5U8J1</accession>
<comment type="caution">
    <text evidence="1">The sequence shown here is derived from an EMBL/GenBank/DDBJ whole genome shotgun (WGS) entry which is preliminary data.</text>
</comment>
<protein>
    <submittedName>
        <fullName evidence="1">Uncharacterized protein</fullName>
    </submittedName>
</protein>
<evidence type="ECO:0000313" key="2">
    <source>
        <dbReference type="Proteomes" id="UP000295543"/>
    </source>
</evidence>
<dbReference type="OrthoDB" id="6057585at2"/>
<dbReference type="EMBL" id="SMTG01000004">
    <property type="protein sequence ID" value="TDK30809.1"/>
    <property type="molecule type" value="Genomic_DNA"/>
</dbReference>
<dbReference type="Proteomes" id="UP000295543">
    <property type="component" value="Unassembled WGS sequence"/>
</dbReference>
<dbReference type="AlphaFoldDB" id="A0A4R5U8J1"/>